<organism evidence="2 3">
    <name type="scientific">Mytilus galloprovincialis</name>
    <name type="common">Mediterranean mussel</name>
    <dbReference type="NCBI Taxonomy" id="29158"/>
    <lineage>
        <taxon>Eukaryota</taxon>
        <taxon>Metazoa</taxon>
        <taxon>Spiralia</taxon>
        <taxon>Lophotrochozoa</taxon>
        <taxon>Mollusca</taxon>
        <taxon>Bivalvia</taxon>
        <taxon>Autobranchia</taxon>
        <taxon>Pteriomorphia</taxon>
        <taxon>Mytilida</taxon>
        <taxon>Mytiloidea</taxon>
        <taxon>Mytilidae</taxon>
        <taxon>Mytilinae</taxon>
        <taxon>Mytilus</taxon>
    </lineage>
</organism>
<dbReference type="AlphaFoldDB" id="A0A8B6G6X4"/>
<proteinExistence type="predicted"/>
<feature type="region of interest" description="Disordered" evidence="1">
    <location>
        <begin position="1"/>
        <end position="20"/>
    </location>
</feature>
<evidence type="ECO:0000313" key="3">
    <source>
        <dbReference type="Proteomes" id="UP000596742"/>
    </source>
</evidence>
<sequence length="163" mass="18509">MAKSYDETFRKATSVETQDQTSSYRHSRLFQLHTTLMMLCSESSNNLQLVKDNSAVPINDFTGMLSSSSIQSENSTNTDSQGPMLAVFQPPMSLDPNINTNSDEPKFLDIIKVDSPSLMWLRRRRQEPVGGQELRLIRAPREDVQQPQPVVRNVRRRPQADAD</sequence>
<protein>
    <submittedName>
        <fullName evidence="2">Uncharacterized protein</fullName>
    </submittedName>
</protein>
<comment type="caution">
    <text evidence="2">The sequence shown here is derived from an EMBL/GenBank/DDBJ whole genome shotgun (WGS) entry which is preliminary data.</text>
</comment>
<accession>A0A8B6G6X4</accession>
<name>A0A8B6G6X4_MYTGA</name>
<reference evidence="2" key="1">
    <citation type="submission" date="2018-11" db="EMBL/GenBank/DDBJ databases">
        <authorList>
            <person name="Alioto T."/>
            <person name="Alioto T."/>
        </authorList>
    </citation>
    <scope>NUCLEOTIDE SEQUENCE</scope>
</reference>
<gene>
    <name evidence="2" type="ORF">MGAL_10B030611</name>
</gene>
<evidence type="ECO:0000313" key="2">
    <source>
        <dbReference type="EMBL" id="VDI59576.1"/>
    </source>
</evidence>
<dbReference type="Proteomes" id="UP000596742">
    <property type="component" value="Unassembled WGS sequence"/>
</dbReference>
<dbReference type="EMBL" id="UYJE01007951">
    <property type="protein sequence ID" value="VDI59576.1"/>
    <property type="molecule type" value="Genomic_DNA"/>
</dbReference>
<evidence type="ECO:0000256" key="1">
    <source>
        <dbReference type="SAM" id="MobiDB-lite"/>
    </source>
</evidence>
<feature type="region of interest" description="Disordered" evidence="1">
    <location>
        <begin position="138"/>
        <end position="163"/>
    </location>
</feature>
<feature type="compositionally biased region" description="Basic and acidic residues" evidence="1">
    <location>
        <begin position="1"/>
        <end position="10"/>
    </location>
</feature>
<keyword evidence="3" id="KW-1185">Reference proteome</keyword>